<dbReference type="PANTHER" id="PTHR11904:SF9">
    <property type="entry name" value="PURINE NUCLEOSIDE PHOSPHORYLASE-RELATED"/>
    <property type="match status" value="1"/>
</dbReference>
<dbReference type="Proteomes" id="UP000221024">
    <property type="component" value="Unassembled WGS sequence"/>
</dbReference>
<evidence type="ECO:0000256" key="5">
    <source>
        <dbReference type="PIRNR" id="PIRNR000477"/>
    </source>
</evidence>
<dbReference type="GO" id="GO:0009116">
    <property type="term" value="P:nucleoside metabolic process"/>
    <property type="evidence" value="ECO:0007669"/>
    <property type="project" value="InterPro"/>
</dbReference>
<accession>A0A2H3P5U5</accession>
<dbReference type="InterPro" id="IPR035994">
    <property type="entry name" value="Nucleoside_phosphorylase_sf"/>
</dbReference>
<comment type="caution">
    <text evidence="7">The sequence shown here is derived from an EMBL/GenBank/DDBJ whole genome shotgun (WGS) entry which is preliminary data.</text>
</comment>
<proteinExistence type="inferred from homology"/>
<evidence type="ECO:0000313" key="7">
    <source>
        <dbReference type="EMBL" id="PEN07612.1"/>
    </source>
</evidence>
<comment type="similarity">
    <text evidence="2 5">Belongs to the PNP/MTAP phosphorylase family.</text>
</comment>
<dbReference type="GO" id="GO:0004731">
    <property type="term" value="F:purine-nucleoside phosphorylase activity"/>
    <property type="evidence" value="ECO:0007669"/>
    <property type="project" value="UniProtKB-EC"/>
</dbReference>
<gene>
    <name evidence="7" type="ORF">CRI93_06425</name>
</gene>
<feature type="domain" description="Nucleoside phosphorylase" evidence="6">
    <location>
        <begin position="46"/>
        <end position="290"/>
    </location>
</feature>
<dbReference type="EMBL" id="PDEP01000005">
    <property type="protein sequence ID" value="PEN07612.1"/>
    <property type="molecule type" value="Genomic_DNA"/>
</dbReference>
<keyword evidence="3 5" id="KW-0328">Glycosyltransferase</keyword>
<keyword evidence="4 5" id="KW-0808">Transferase</keyword>
<dbReference type="EC" id="2.4.2.1" evidence="5"/>
<keyword evidence="8" id="KW-1185">Reference proteome</keyword>
<dbReference type="PANTHER" id="PTHR11904">
    <property type="entry name" value="METHYLTHIOADENOSINE/PURINE NUCLEOSIDE PHOSPHORYLASE"/>
    <property type="match status" value="1"/>
</dbReference>
<protein>
    <recommendedName>
        <fullName evidence="5">Purine nucleoside phosphorylase</fullName>
        <ecNumber evidence="5">2.4.2.1</ecNumber>
    </recommendedName>
    <alternativeName>
        <fullName evidence="5">Inosine-guanosine phosphorylase</fullName>
    </alternativeName>
</protein>
<dbReference type="InterPro" id="IPR000845">
    <property type="entry name" value="Nucleoside_phosphorylase_d"/>
</dbReference>
<organism evidence="7 8">
    <name type="scientific">Longimonas halophila</name>
    <dbReference type="NCBI Taxonomy" id="1469170"/>
    <lineage>
        <taxon>Bacteria</taxon>
        <taxon>Pseudomonadati</taxon>
        <taxon>Rhodothermota</taxon>
        <taxon>Rhodothermia</taxon>
        <taxon>Rhodothermales</taxon>
        <taxon>Salisaetaceae</taxon>
        <taxon>Longimonas</taxon>
    </lineage>
</organism>
<evidence type="ECO:0000256" key="1">
    <source>
        <dbReference type="ARBA" id="ARBA00005058"/>
    </source>
</evidence>
<evidence type="ECO:0000313" key="8">
    <source>
        <dbReference type="Proteomes" id="UP000221024"/>
    </source>
</evidence>
<dbReference type="GO" id="GO:0005737">
    <property type="term" value="C:cytoplasm"/>
    <property type="evidence" value="ECO:0007669"/>
    <property type="project" value="TreeGrafter"/>
</dbReference>
<dbReference type="InterPro" id="IPR011268">
    <property type="entry name" value="Purine_phosphorylase"/>
</dbReference>
<dbReference type="UniPathway" id="UPA00606"/>
<evidence type="ECO:0000256" key="2">
    <source>
        <dbReference type="ARBA" id="ARBA00006751"/>
    </source>
</evidence>
<dbReference type="Gene3D" id="3.40.50.1580">
    <property type="entry name" value="Nucleoside phosphorylase domain"/>
    <property type="match status" value="1"/>
</dbReference>
<reference evidence="7 8" key="1">
    <citation type="submission" date="2017-10" db="EMBL/GenBank/DDBJ databases">
        <title>Draft genome of Longimonas halophila.</title>
        <authorList>
            <person name="Goh K.M."/>
            <person name="Shamsir M.S."/>
            <person name="Lim S.W."/>
        </authorList>
    </citation>
    <scope>NUCLEOTIDE SEQUENCE [LARGE SCALE GENOMIC DNA]</scope>
    <source>
        <strain evidence="7 8">KCTC 42399</strain>
    </source>
</reference>
<comment type="function">
    <text evidence="5">The purine nucleoside phosphorylases catalyze the phosphorolytic breakdown of the N-glycosidic bond in the beta-(deoxy)ribonucleoside molecules, with the formation of the corresponding free purine bases and pentose-1-phosphate.</text>
</comment>
<name>A0A2H3P5U5_9BACT</name>
<sequence>MVVHPRLFTYGSLRMADSVLAPDTRLAHVNAAADVLRTTLPDIPHIGLLTGAGTASLADALSETTTVPFADVPHLPTAESGPDRAFVAGMLHGHSVLAVPEPLHLYDGLSAREVALPVRIMGALGIDLLIAAPTAGSVNPHYAPGDVMLLSDHINLQGANPLEGPNVDAWGPRFPDMSAPYNADLRTAAHEAATRAETRLHDGIYLGVPGPNLQTKAEYRFMQHIGADAVGTGLIPEIIAARHMGLRVLGAAVITDACFADTMQPTAPSDVATAAETGRKCLARVLAQLLPTL</sequence>
<dbReference type="OrthoDB" id="1523230at2"/>
<evidence type="ECO:0000259" key="6">
    <source>
        <dbReference type="Pfam" id="PF01048"/>
    </source>
</evidence>
<dbReference type="CDD" id="cd09009">
    <property type="entry name" value="PNP-EcPNPII_like"/>
    <property type="match status" value="1"/>
</dbReference>
<dbReference type="NCBIfam" id="NF006054">
    <property type="entry name" value="PRK08202.1"/>
    <property type="match status" value="1"/>
</dbReference>
<dbReference type="SUPFAM" id="SSF53167">
    <property type="entry name" value="Purine and uridine phosphorylases"/>
    <property type="match status" value="1"/>
</dbReference>
<comment type="pathway">
    <text evidence="1 5">Purine metabolism; purine nucleoside salvage.</text>
</comment>
<dbReference type="PIRSF" id="PIRSF000477">
    <property type="entry name" value="PurNPase"/>
    <property type="match status" value="1"/>
</dbReference>
<evidence type="ECO:0000256" key="3">
    <source>
        <dbReference type="ARBA" id="ARBA00022676"/>
    </source>
</evidence>
<evidence type="ECO:0000256" key="4">
    <source>
        <dbReference type="ARBA" id="ARBA00022679"/>
    </source>
</evidence>
<dbReference type="NCBIfam" id="TIGR01697">
    <property type="entry name" value="PNPH-PUNA-XAPA"/>
    <property type="match status" value="1"/>
</dbReference>
<dbReference type="AlphaFoldDB" id="A0A2H3P5U5"/>
<dbReference type="Pfam" id="PF01048">
    <property type="entry name" value="PNP_UDP_1"/>
    <property type="match status" value="1"/>
</dbReference>